<evidence type="ECO:0000256" key="1">
    <source>
        <dbReference type="SAM" id="Phobius"/>
    </source>
</evidence>
<dbReference type="InParanoid" id="A0A151ZHY2"/>
<keyword evidence="1" id="KW-1133">Transmembrane helix</keyword>
<evidence type="ECO:0000313" key="3">
    <source>
        <dbReference type="Proteomes" id="UP000076078"/>
    </source>
</evidence>
<keyword evidence="1" id="KW-0812">Transmembrane</keyword>
<keyword evidence="3" id="KW-1185">Reference proteome</keyword>
<proteinExistence type="predicted"/>
<dbReference type="AlphaFoldDB" id="A0A151ZHY2"/>
<dbReference type="EMBL" id="LODT01000028">
    <property type="protein sequence ID" value="KYQ93509.1"/>
    <property type="molecule type" value="Genomic_DNA"/>
</dbReference>
<accession>A0A151ZHY2</accession>
<keyword evidence="1" id="KW-0472">Membrane</keyword>
<gene>
    <name evidence="2" type="ORF">DLAC_06206</name>
</gene>
<name>A0A151ZHY2_TIELA</name>
<organism evidence="2 3">
    <name type="scientific">Tieghemostelium lacteum</name>
    <name type="common">Slime mold</name>
    <name type="synonym">Dictyostelium lacteum</name>
    <dbReference type="NCBI Taxonomy" id="361077"/>
    <lineage>
        <taxon>Eukaryota</taxon>
        <taxon>Amoebozoa</taxon>
        <taxon>Evosea</taxon>
        <taxon>Eumycetozoa</taxon>
        <taxon>Dictyostelia</taxon>
        <taxon>Dictyosteliales</taxon>
        <taxon>Raperosteliaceae</taxon>
        <taxon>Tieghemostelium</taxon>
    </lineage>
</organism>
<dbReference type="Proteomes" id="UP000076078">
    <property type="component" value="Unassembled WGS sequence"/>
</dbReference>
<evidence type="ECO:0000313" key="2">
    <source>
        <dbReference type="EMBL" id="KYQ93509.1"/>
    </source>
</evidence>
<reference evidence="2 3" key="1">
    <citation type="submission" date="2015-12" db="EMBL/GenBank/DDBJ databases">
        <title>Dictyostelia acquired genes for synthesis and detection of signals that induce cell-type specialization by lateral gene transfer from prokaryotes.</title>
        <authorList>
            <person name="Gloeckner G."/>
            <person name="Schaap P."/>
        </authorList>
    </citation>
    <scope>NUCLEOTIDE SEQUENCE [LARGE SCALE GENOMIC DNA]</scope>
    <source>
        <strain evidence="2 3">TK</strain>
    </source>
</reference>
<sequence length="120" mass="13790">MDNTQQSQNNHIIIQVENNNNNEITDTCSNISSENELIDDNVSVDLSNETVIDSKLINDLKIEIAKEAKKEDENDKQLKQQELEIIKHDTKRSTIIACLCCIFLWLFTASLLLVRFLILQ</sequence>
<protein>
    <submittedName>
        <fullName evidence="2">Involucrin repeat-containing protein</fullName>
    </submittedName>
</protein>
<comment type="caution">
    <text evidence="2">The sequence shown here is derived from an EMBL/GenBank/DDBJ whole genome shotgun (WGS) entry which is preliminary data.</text>
</comment>
<feature type="transmembrane region" description="Helical" evidence="1">
    <location>
        <begin position="95"/>
        <end position="118"/>
    </location>
</feature>